<protein>
    <submittedName>
        <fullName evidence="2">Uncharacterized protein</fullName>
    </submittedName>
</protein>
<reference evidence="2 3" key="1">
    <citation type="submission" date="2017-10" db="EMBL/GenBank/DDBJ databases">
        <title>Genomic analysis of the genus Acetobacter.</title>
        <authorList>
            <person name="Kim K.H."/>
            <person name="Chun B.H."/>
            <person name="Son A.R."/>
            <person name="Jeon C.O."/>
        </authorList>
    </citation>
    <scope>NUCLEOTIDE SEQUENCE [LARGE SCALE GENOMIC DNA]</scope>
    <source>
        <strain evidence="2 3">LHT 2458</strain>
    </source>
</reference>
<organism evidence="2 3">
    <name type="scientific">Acetobacter pomorum</name>
    <dbReference type="NCBI Taxonomy" id="65959"/>
    <lineage>
        <taxon>Bacteria</taxon>
        <taxon>Pseudomonadati</taxon>
        <taxon>Pseudomonadota</taxon>
        <taxon>Alphaproteobacteria</taxon>
        <taxon>Acetobacterales</taxon>
        <taxon>Acetobacteraceae</taxon>
        <taxon>Acetobacter</taxon>
    </lineage>
</organism>
<keyword evidence="3" id="KW-1185">Reference proteome</keyword>
<evidence type="ECO:0000313" key="2">
    <source>
        <dbReference type="EMBL" id="PHY93184.1"/>
    </source>
</evidence>
<comment type="caution">
    <text evidence="2">The sequence shown here is derived from an EMBL/GenBank/DDBJ whole genome shotgun (WGS) entry which is preliminary data.</text>
</comment>
<evidence type="ECO:0000313" key="3">
    <source>
        <dbReference type="Proteomes" id="UP000228751"/>
    </source>
</evidence>
<accession>A0A2G4R9E6</accession>
<dbReference type="RefSeq" id="WP_099541932.1">
    <property type="nucleotide sequence ID" value="NZ_PEBQ01000164.1"/>
</dbReference>
<dbReference type="EMBL" id="PEBQ01000164">
    <property type="protein sequence ID" value="PHY93184.1"/>
    <property type="molecule type" value="Genomic_DNA"/>
</dbReference>
<gene>
    <name evidence="2" type="ORF">CSR02_12910</name>
</gene>
<dbReference type="Proteomes" id="UP000228751">
    <property type="component" value="Unassembled WGS sequence"/>
</dbReference>
<dbReference type="AlphaFoldDB" id="A0A2G4R9E6"/>
<feature type="compositionally biased region" description="Basic and acidic residues" evidence="1">
    <location>
        <begin position="43"/>
        <end position="56"/>
    </location>
</feature>
<name>A0A2G4R9E6_9PROT</name>
<sequence length="62" mass="6965">MSGSLTLLLRNLRLKSEGKPNTIDAMEDLKAKLINARKRHAERGHEAEPSDLHKPYVEGQEA</sequence>
<feature type="region of interest" description="Disordered" evidence="1">
    <location>
        <begin position="37"/>
        <end position="62"/>
    </location>
</feature>
<proteinExistence type="predicted"/>
<evidence type="ECO:0000256" key="1">
    <source>
        <dbReference type="SAM" id="MobiDB-lite"/>
    </source>
</evidence>